<name>R8BUV3_PHAM7</name>
<dbReference type="HOGENOM" id="CLU_642801_0_0_1"/>
<reference evidence="2" key="1">
    <citation type="journal article" date="2013" name="Genome Announc.">
        <title>Draft genome sequence of the ascomycete Phaeoacremonium aleophilum strain UCR-PA7, a causal agent of the esca disease complex in grapevines.</title>
        <authorList>
            <person name="Blanco-Ulate B."/>
            <person name="Rolshausen P."/>
            <person name="Cantu D."/>
        </authorList>
    </citation>
    <scope>NUCLEOTIDE SEQUENCE [LARGE SCALE GENOMIC DNA]</scope>
    <source>
        <strain evidence="2">UCR-PA7</strain>
    </source>
</reference>
<dbReference type="RefSeq" id="XP_007912171.1">
    <property type="nucleotide sequence ID" value="XM_007913980.1"/>
</dbReference>
<dbReference type="EMBL" id="KB932863">
    <property type="protein sequence ID" value="EOO03090.1"/>
    <property type="molecule type" value="Genomic_DNA"/>
</dbReference>
<keyword evidence="2" id="KW-1185">Reference proteome</keyword>
<accession>R8BUV3</accession>
<sequence>MPHMRSSLGLAGTDALRRREALLVIATGEKGMTPEEWEKLVRRSAKAVAKDMAKDSDDDRFERVSAAYFHFQVDMMLWMRLLHSCVNEPPYSTEYKQALLWREEEAIDKEAPYAQREVDELLQQQEEQVKKYKAFMASKSPSGPGSHEKTLEEIDSSKASKKSIEEIYNEAFPPPSSGRWADELEDLDEAPDPLAYSRLFDKERPTEPGCDAFEVGIPRSWWGMVMGTHGTVISQAHKLVGCVRLAVIPLQENKPEGDLKLIAGLQGWVNDKSPNYWKALGDVWAGINKWVLTRRLGTEKRDLAAFLESWLKDGQSGISHQISDTRKDFQEEVKKKERLRLELTAQKAAAVAQVESDVAQFIVNKTDDECEQIVDAYFWNLDEPPDLCNYHEVIWEISAAWKKRVAAAGQKRAESWAWKTHRALKDG</sequence>
<gene>
    <name evidence="1" type="ORF">UCRPA7_1398</name>
</gene>
<evidence type="ECO:0000313" key="2">
    <source>
        <dbReference type="Proteomes" id="UP000014074"/>
    </source>
</evidence>
<dbReference type="GeneID" id="19321541"/>
<dbReference type="AlphaFoldDB" id="R8BUV3"/>
<protein>
    <submittedName>
        <fullName evidence="1">Uncharacterized protein</fullName>
    </submittedName>
</protein>
<proteinExistence type="predicted"/>
<organism evidence="1 2">
    <name type="scientific">Phaeoacremonium minimum (strain UCR-PA7)</name>
    <name type="common">Esca disease fungus</name>
    <name type="synonym">Togninia minima</name>
    <dbReference type="NCBI Taxonomy" id="1286976"/>
    <lineage>
        <taxon>Eukaryota</taxon>
        <taxon>Fungi</taxon>
        <taxon>Dikarya</taxon>
        <taxon>Ascomycota</taxon>
        <taxon>Pezizomycotina</taxon>
        <taxon>Sordariomycetes</taxon>
        <taxon>Sordariomycetidae</taxon>
        <taxon>Togniniales</taxon>
        <taxon>Togniniaceae</taxon>
        <taxon>Phaeoacremonium</taxon>
    </lineage>
</organism>
<dbReference type="KEGG" id="tmn:UCRPA7_1398"/>
<dbReference type="Proteomes" id="UP000014074">
    <property type="component" value="Unassembled WGS sequence"/>
</dbReference>
<evidence type="ECO:0000313" key="1">
    <source>
        <dbReference type="EMBL" id="EOO03090.1"/>
    </source>
</evidence>